<dbReference type="InterPro" id="IPR001623">
    <property type="entry name" value="DnaJ_domain"/>
</dbReference>
<evidence type="ECO:0000256" key="1">
    <source>
        <dbReference type="ARBA" id="ARBA00022705"/>
    </source>
</evidence>
<dbReference type="SUPFAM" id="SSF46565">
    <property type="entry name" value="Chaperone J-domain"/>
    <property type="match status" value="1"/>
</dbReference>
<name>A0AAE3DY23_9FIRM</name>
<dbReference type="RefSeq" id="WP_308456047.1">
    <property type="nucleotide sequence ID" value="NZ_JAJEQM010000004.1"/>
</dbReference>
<dbReference type="InterPro" id="IPR036869">
    <property type="entry name" value="J_dom_sf"/>
</dbReference>
<gene>
    <name evidence="5" type="ORF">LKE05_04325</name>
</gene>
<feature type="region of interest" description="Disordered" evidence="3">
    <location>
        <begin position="565"/>
        <end position="588"/>
    </location>
</feature>
<comment type="caution">
    <text evidence="5">The sequence shown here is derived from an EMBL/GenBank/DDBJ whole genome shotgun (WGS) entry which is preliminary data.</text>
</comment>
<evidence type="ECO:0000256" key="2">
    <source>
        <dbReference type="SAM" id="Coils"/>
    </source>
</evidence>
<dbReference type="PROSITE" id="PS50076">
    <property type="entry name" value="DNAJ_2"/>
    <property type="match status" value="1"/>
</dbReference>
<dbReference type="Proteomes" id="UP001198242">
    <property type="component" value="Unassembled WGS sequence"/>
</dbReference>
<accession>A0AAE3DY23</accession>
<dbReference type="Pfam" id="PF00226">
    <property type="entry name" value="DnaJ"/>
    <property type="match status" value="1"/>
</dbReference>
<feature type="coiled-coil region" evidence="2">
    <location>
        <begin position="446"/>
        <end position="502"/>
    </location>
</feature>
<evidence type="ECO:0000313" key="6">
    <source>
        <dbReference type="Proteomes" id="UP001198242"/>
    </source>
</evidence>
<feature type="domain" description="J" evidence="4">
    <location>
        <begin position="587"/>
        <end position="654"/>
    </location>
</feature>
<evidence type="ECO:0000256" key="3">
    <source>
        <dbReference type="SAM" id="MobiDB-lite"/>
    </source>
</evidence>
<feature type="compositionally biased region" description="Low complexity" evidence="3">
    <location>
        <begin position="579"/>
        <end position="588"/>
    </location>
</feature>
<keyword evidence="2" id="KW-0175">Coiled coil</keyword>
<protein>
    <submittedName>
        <fullName evidence="5">DnaJ domain-containing protein</fullName>
    </submittedName>
</protein>
<sequence length="654" mass="76984">MQKSFLSEIKEIPHTYTKINFDTSKIKNIDNIYEAYEIPRSEKIVAFIKSSIILAPLSLGGNIITDCAIYHHPSHDDWAEVNRVPFSELCRYVILQKNDMAEVVMVNSEEARIMRGDTVFGVNKAGIELIDFMKKMQSILIRKYTWAKEQNDNEYYEIVLVSAQGIKCGDLPEELDAALNELQKNKRLKKKIIFLRAEEKFRMSNQAEFKTFVSNIEDTAIRNMVENNIQTYIKSFISDLSNVEVEMNLEYLQKVHDNILNQNALSKDYNLILAYINIRLRNDEMYEDNILKDFDIGTRRNLDFFKGKYYNAQMKLVYEDIEEGITPPEECWDWTDSIGLTPLHYAIILNQTDVIVDFLRDKLWTISDDTDRLYDYSTVAFYLSVSYRQDICLLTTETLIKKKKYVDELKKECEDKRNQAKSIVDYTNKLQRELRIAYEERDYGAVQNLRVNIETLTEQSKNLREEIKDLQIEYNELEFEIKDELNDKINSVDLYIRELEKSDDEFVSLILAVFKNNELLYHILSDSTNDVLLYIYQSFLFVVPNDIRLNLMYYDNPFGEVKKNKQTKSEYKYSKRNTKSNSNNTNRYTCTLNVDRPYGSSWFSPQAHSDENILNAEYRKLAKQYHPDLCKQNDAKEIFQEITNEKNNILNNIG</sequence>
<reference evidence="5 6" key="1">
    <citation type="submission" date="2021-10" db="EMBL/GenBank/DDBJ databases">
        <title>Anaerobic single-cell dispensing facilitates the cultivation of human gut bacteria.</title>
        <authorList>
            <person name="Afrizal A."/>
        </authorList>
    </citation>
    <scope>NUCLEOTIDE SEQUENCE [LARGE SCALE GENOMIC DNA]</scope>
    <source>
        <strain evidence="5 6">CLA-AA-H232</strain>
    </source>
</reference>
<keyword evidence="1" id="KW-0235">DNA replication</keyword>
<dbReference type="AlphaFoldDB" id="A0AAE3DY23"/>
<dbReference type="CDD" id="cd06257">
    <property type="entry name" value="DnaJ"/>
    <property type="match status" value="1"/>
</dbReference>
<keyword evidence="6" id="KW-1185">Reference proteome</keyword>
<dbReference type="Gene3D" id="1.10.287.110">
    <property type="entry name" value="DnaJ domain"/>
    <property type="match status" value="1"/>
</dbReference>
<proteinExistence type="predicted"/>
<evidence type="ECO:0000313" key="5">
    <source>
        <dbReference type="EMBL" id="MCC2210018.1"/>
    </source>
</evidence>
<dbReference type="GO" id="GO:0006260">
    <property type="term" value="P:DNA replication"/>
    <property type="evidence" value="ECO:0007669"/>
    <property type="project" value="UniProtKB-KW"/>
</dbReference>
<organism evidence="5 6">
    <name type="scientific">Hominilimicola fabiformis</name>
    <dbReference type="NCBI Taxonomy" id="2885356"/>
    <lineage>
        <taxon>Bacteria</taxon>
        <taxon>Bacillati</taxon>
        <taxon>Bacillota</taxon>
        <taxon>Clostridia</taxon>
        <taxon>Eubacteriales</taxon>
        <taxon>Oscillospiraceae</taxon>
        <taxon>Hominilimicola</taxon>
    </lineage>
</organism>
<evidence type="ECO:0000259" key="4">
    <source>
        <dbReference type="PROSITE" id="PS50076"/>
    </source>
</evidence>
<dbReference type="EMBL" id="JAJEQM010000004">
    <property type="protein sequence ID" value="MCC2210018.1"/>
    <property type="molecule type" value="Genomic_DNA"/>
</dbReference>